<keyword evidence="5" id="KW-0653">Protein transport</keyword>
<dbReference type="GO" id="GO:0005765">
    <property type="term" value="C:lysosomal membrane"/>
    <property type="evidence" value="ECO:0007669"/>
    <property type="project" value="UniProtKB-SubCell"/>
</dbReference>
<dbReference type="SUPFAM" id="SSF64356">
    <property type="entry name" value="SNARE-like"/>
    <property type="match status" value="1"/>
</dbReference>
<keyword evidence="3" id="KW-0813">Transport</keyword>
<evidence type="ECO:0000256" key="13">
    <source>
        <dbReference type="ARBA" id="ARBA00039269"/>
    </source>
</evidence>
<dbReference type="GO" id="GO:0006906">
    <property type="term" value="P:vesicle fusion"/>
    <property type="evidence" value="ECO:0007669"/>
    <property type="project" value="TreeGrafter"/>
</dbReference>
<dbReference type="Gene3D" id="3.30.450.50">
    <property type="entry name" value="Longin domain"/>
    <property type="match status" value="1"/>
</dbReference>
<dbReference type="GO" id="GO:0031201">
    <property type="term" value="C:SNARE complex"/>
    <property type="evidence" value="ECO:0007669"/>
    <property type="project" value="TreeGrafter"/>
</dbReference>
<dbReference type="PANTHER" id="PTHR21136">
    <property type="entry name" value="SNARE PROTEINS"/>
    <property type="match status" value="1"/>
</dbReference>
<evidence type="ECO:0000256" key="4">
    <source>
        <dbReference type="ARBA" id="ARBA00022692"/>
    </source>
</evidence>
<keyword evidence="4 16" id="KW-0812">Transmembrane</keyword>
<evidence type="ECO:0000256" key="1">
    <source>
        <dbReference type="ARBA" id="ARBA00004163"/>
    </source>
</evidence>
<evidence type="ECO:0000256" key="15">
    <source>
        <dbReference type="PROSITE-ProRule" id="PRU00290"/>
    </source>
</evidence>
<keyword evidence="15" id="KW-0175">Coiled coil</keyword>
<dbReference type="GO" id="GO:0031902">
    <property type="term" value="C:late endosome membrane"/>
    <property type="evidence" value="ECO:0007669"/>
    <property type="project" value="UniProtKB-SubCell"/>
</dbReference>
<evidence type="ECO:0000259" key="18">
    <source>
        <dbReference type="PROSITE" id="PS50892"/>
    </source>
</evidence>
<dbReference type="GO" id="GO:0005484">
    <property type="term" value="F:SNAP receptor activity"/>
    <property type="evidence" value="ECO:0007669"/>
    <property type="project" value="TreeGrafter"/>
</dbReference>
<dbReference type="GO" id="GO:0005794">
    <property type="term" value="C:Golgi apparatus"/>
    <property type="evidence" value="ECO:0007669"/>
    <property type="project" value="UniProtKB-SubCell"/>
</dbReference>
<feature type="transmembrane region" description="Helical" evidence="16">
    <location>
        <begin position="193"/>
        <end position="216"/>
    </location>
</feature>
<evidence type="ECO:0000256" key="14">
    <source>
        <dbReference type="ARBA" id="ARBA00042194"/>
    </source>
</evidence>
<dbReference type="InterPro" id="IPR042855">
    <property type="entry name" value="V_SNARE_CC"/>
</dbReference>
<reference evidence="19 20" key="1">
    <citation type="journal article" date="2019" name="Sci. Rep.">
        <title>Orb-weaving spider Araneus ventricosus genome elucidates the spidroin gene catalogue.</title>
        <authorList>
            <person name="Kono N."/>
            <person name="Nakamura H."/>
            <person name="Ohtoshi R."/>
            <person name="Moran D.A.P."/>
            <person name="Shinohara A."/>
            <person name="Yoshida Y."/>
            <person name="Fujiwara M."/>
            <person name="Mori M."/>
            <person name="Tomita M."/>
            <person name="Arakawa K."/>
        </authorList>
    </citation>
    <scope>NUCLEOTIDE SEQUENCE [LARGE SCALE GENOMIC DNA]</scope>
</reference>
<dbReference type="InterPro" id="IPR011012">
    <property type="entry name" value="Longin-like_dom_sf"/>
</dbReference>
<sequence>MTSGIVYAAVAKANAVLVSNQRLAGDFETDVNSFLPNIPVERNTKSCFVSGIFTYHILVEDLLIYICAAETDFGKNVPFAFLREIKNKFTSGSLAIRALTASEHEFDRDFSYVLKDQMIKFSTDAPVDGIGRVKKQVEEVMTVMSNNIEKVVDRGERLESLLDKTNELEVSSTQFHSTAKKVRRHMWCKNFKMWIVLISIAAIIVTLIILLATNIIPIRSKE</sequence>
<dbReference type="InterPro" id="IPR010908">
    <property type="entry name" value="Longin_dom"/>
</dbReference>
<dbReference type="GO" id="GO:0006887">
    <property type="term" value="P:exocytosis"/>
    <property type="evidence" value="ECO:0007669"/>
    <property type="project" value="TreeGrafter"/>
</dbReference>
<comment type="subcellular location">
    <subcellularLocation>
        <location evidence="12">Cytoplasmic vesicle</location>
        <location evidence="12">Phagosome membrane</location>
        <topology evidence="12">Single-pass type IV membrane protein</topology>
    </subcellularLocation>
    <subcellularLocation>
        <location evidence="9">Cytoplasmic vesicle</location>
        <location evidence="9">Secretory vesicle membrane</location>
        <topology evidence="9">Single-pass type IV membrane protein</topology>
    </subcellularLocation>
    <subcellularLocation>
        <location evidence="1">Endoplasmic reticulum membrane</location>
        <topology evidence="1">Single-pass type IV membrane protein</topology>
    </subcellularLocation>
    <subcellularLocation>
        <location evidence="8">Golgi apparatus</location>
        <location evidence="8">trans-Golgi network membrane</location>
        <topology evidence="8">Single-pass type IV membrane protein</topology>
    </subcellularLocation>
    <subcellularLocation>
        <location evidence="10">Late endosome membrane</location>
        <topology evidence="10">Single-pass type IV membrane protein</topology>
    </subcellularLocation>
    <subcellularLocation>
        <location evidence="11">Lysosome membrane</location>
        <topology evidence="11">Single-pass type IV membrane protein</topology>
    </subcellularLocation>
</comment>
<evidence type="ECO:0000256" key="11">
    <source>
        <dbReference type="ARBA" id="ARBA00037863"/>
    </source>
</evidence>
<protein>
    <recommendedName>
        <fullName evidence="13">Vesicle-associated membrane protein 7</fullName>
    </recommendedName>
    <alternativeName>
        <fullName evidence="14">Synaptobrevin-like protein 1</fullName>
    </alternativeName>
</protein>
<evidence type="ECO:0000313" key="19">
    <source>
        <dbReference type="EMBL" id="GBM52523.1"/>
    </source>
</evidence>
<gene>
    <name evidence="19" type="primary">VAMP714</name>
    <name evidence="19" type="ORF">AVEN_106954_1</name>
</gene>
<feature type="domain" description="V-SNARE coiled-coil homology" evidence="18">
    <location>
        <begin position="129"/>
        <end position="189"/>
    </location>
</feature>
<evidence type="ECO:0000313" key="20">
    <source>
        <dbReference type="Proteomes" id="UP000499080"/>
    </source>
</evidence>
<evidence type="ECO:0000256" key="16">
    <source>
        <dbReference type="SAM" id="Phobius"/>
    </source>
</evidence>
<evidence type="ECO:0000256" key="9">
    <source>
        <dbReference type="ARBA" id="ARBA00037803"/>
    </source>
</evidence>
<dbReference type="GO" id="GO:0000149">
    <property type="term" value="F:SNARE binding"/>
    <property type="evidence" value="ECO:0007669"/>
    <property type="project" value="TreeGrafter"/>
</dbReference>
<name>A0A4Y2GFZ9_ARAVE</name>
<dbReference type="Gene3D" id="1.20.5.110">
    <property type="match status" value="1"/>
</dbReference>
<keyword evidence="6 16" id="KW-1133">Transmembrane helix</keyword>
<dbReference type="InterPro" id="IPR001388">
    <property type="entry name" value="Synaptobrevin-like"/>
</dbReference>
<dbReference type="SMART" id="SM01270">
    <property type="entry name" value="Longin"/>
    <property type="match status" value="1"/>
</dbReference>
<dbReference type="PROSITE" id="PS50859">
    <property type="entry name" value="LONGIN"/>
    <property type="match status" value="1"/>
</dbReference>
<proteinExistence type="inferred from homology"/>
<evidence type="ECO:0000256" key="8">
    <source>
        <dbReference type="ARBA" id="ARBA00037801"/>
    </source>
</evidence>
<dbReference type="InterPro" id="IPR051097">
    <property type="entry name" value="Synaptobrevin-like_transport"/>
</dbReference>
<evidence type="ECO:0000256" key="10">
    <source>
        <dbReference type="ARBA" id="ARBA00037845"/>
    </source>
</evidence>
<dbReference type="EMBL" id="BGPR01001381">
    <property type="protein sequence ID" value="GBM52523.1"/>
    <property type="molecule type" value="Genomic_DNA"/>
</dbReference>
<dbReference type="Proteomes" id="UP000499080">
    <property type="component" value="Unassembled WGS sequence"/>
</dbReference>
<dbReference type="GO" id="GO:0030670">
    <property type="term" value="C:phagocytic vesicle membrane"/>
    <property type="evidence" value="ECO:0007669"/>
    <property type="project" value="UniProtKB-SubCell"/>
</dbReference>
<dbReference type="CDD" id="cd14824">
    <property type="entry name" value="Longin"/>
    <property type="match status" value="1"/>
</dbReference>
<dbReference type="SUPFAM" id="SSF58038">
    <property type="entry name" value="SNARE fusion complex"/>
    <property type="match status" value="1"/>
</dbReference>
<keyword evidence="7 16" id="KW-0472">Membrane</keyword>
<dbReference type="PRINTS" id="PR00219">
    <property type="entry name" value="SYNAPTOBREVN"/>
</dbReference>
<dbReference type="OrthoDB" id="190375at2759"/>
<keyword evidence="20" id="KW-1185">Reference proteome</keyword>
<organism evidence="19 20">
    <name type="scientific">Araneus ventricosus</name>
    <name type="common">Orbweaver spider</name>
    <name type="synonym">Epeira ventricosa</name>
    <dbReference type="NCBI Taxonomy" id="182803"/>
    <lineage>
        <taxon>Eukaryota</taxon>
        <taxon>Metazoa</taxon>
        <taxon>Ecdysozoa</taxon>
        <taxon>Arthropoda</taxon>
        <taxon>Chelicerata</taxon>
        <taxon>Arachnida</taxon>
        <taxon>Araneae</taxon>
        <taxon>Araneomorphae</taxon>
        <taxon>Entelegynae</taxon>
        <taxon>Araneoidea</taxon>
        <taxon>Araneidae</taxon>
        <taxon>Araneus</taxon>
    </lineage>
</organism>
<dbReference type="PANTHER" id="PTHR21136:SF168">
    <property type="entry name" value="VESICLE-ASSOCIATED MEMBRANE PROTEIN 9"/>
    <property type="match status" value="1"/>
</dbReference>
<evidence type="ECO:0000256" key="6">
    <source>
        <dbReference type="ARBA" id="ARBA00022989"/>
    </source>
</evidence>
<dbReference type="AlphaFoldDB" id="A0A4Y2GFZ9"/>
<accession>A0A4Y2GFZ9</accession>
<dbReference type="Pfam" id="PF13774">
    <property type="entry name" value="Longin"/>
    <property type="match status" value="1"/>
</dbReference>
<dbReference type="GO" id="GO:0015031">
    <property type="term" value="P:protein transport"/>
    <property type="evidence" value="ECO:0007669"/>
    <property type="project" value="UniProtKB-KW"/>
</dbReference>
<dbReference type="FunFam" id="1.20.5.110:FF:000004">
    <property type="entry name" value="Vesicle-associated membrane protein 7"/>
    <property type="match status" value="1"/>
</dbReference>
<dbReference type="PROSITE" id="PS50892">
    <property type="entry name" value="V_SNARE"/>
    <property type="match status" value="1"/>
</dbReference>
<evidence type="ECO:0000256" key="3">
    <source>
        <dbReference type="ARBA" id="ARBA00022448"/>
    </source>
</evidence>
<feature type="domain" description="Longin" evidence="17">
    <location>
        <begin position="5"/>
        <end position="114"/>
    </location>
</feature>
<comment type="similarity">
    <text evidence="2">Belongs to the synaptobrevin family.</text>
</comment>
<evidence type="ECO:0000256" key="12">
    <source>
        <dbReference type="ARBA" id="ARBA00037875"/>
    </source>
</evidence>
<dbReference type="GO" id="GO:0005789">
    <property type="term" value="C:endoplasmic reticulum membrane"/>
    <property type="evidence" value="ECO:0007669"/>
    <property type="project" value="UniProtKB-SubCell"/>
</dbReference>
<dbReference type="Pfam" id="PF00957">
    <property type="entry name" value="Synaptobrevin"/>
    <property type="match status" value="1"/>
</dbReference>
<evidence type="ECO:0000256" key="2">
    <source>
        <dbReference type="ARBA" id="ARBA00008025"/>
    </source>
</evidence>
<evidence type="ECO:0000259" key="17">
    <source>
        <dbReference type="PROSITE" id="PS50859"/>
    </source>
</evidence>
<comment type="caution">
    <text evidence="19">The sequence shown here is derived from an EMBL/GenBank/DDBJ whole genome shotgun (WGS) entry which is preliminary data.</text>
</comment>
<evidence type="ECO:0000256" key="7">
    <source>
        <dbReference type="ARBA" id="ARBA00023136"/>
    </source>
</evidence>
<evidence type="ECO:0000256" key="5">
    <source>
        <dbReference type="ARBA" id="ARBA00022927"/>
    </source>
</evidence>
<dbReference type="GO" id="GO:0030658">
    <property type="term" value="C:transport vesicle membrane"/>
    <property type="evidence" value="ECO:0007669"/>
    <property type="project" value="UniProtKB-SubCell"/>
</dbReference>